<gene>
    <name evidence="1" type="ORF">AXK12_04200</name>
</gene>
<proteinExistence type="predicted"/>
<dbReference type="Proteomes" id="UP000071392">
    <property type="component" value="Unassembled WGS sequence"/>
</dbReference>
<comment type="caution">
    <text evidence="1">The sequence shown here is derived from an EMBL/GenBank/DDBJ whole genome shotgun (WGS) entry which is preliminary data.</text>
</comment>
<evidence type="ECO:0000313" key="1">
    <source>
        <dbReference type="EMBL" id="KXU36032.1"/>
    </source>
</evidence>
<dbReference type="AlphaFoldDB" id="A0A139SNG8"/>
<organism evidence="1 2">
    <name type="scientific">Cephaloticoccus capnophilus</name>
    <dbReference type="NCBI Taxonomy" id="1548208"/>
    <lineage>
        <taxon>Bacteria</taxon>
        <taxon>Pseudomonadati</taxon>
        <taxon>Verrucomicrobiota</taxon>
        <taxon>Opitutia</taxon>
        <taxon>Opitutales</taxon>
        <taxon>Opitutaceae</taxon>
        <taxon>Cephaloticoccus</taxon>
    </lineage>
</organism>
<dbReference type="EMBL" id="LSZP01000032">
    <property type="protein sequence ID" value="KXU36032.1"/>
    <property type="molecule type" value="Genomic_DNA"/>
</dbReference>
<protein>
    <submittedName>
        <fullName evidence="1">Uncharacterized protein</fullName>
    </submittedName>
</protein>
<reference evidence="1 2" key="1">
    <citation type="submission" date="2016-02" db="EMBL/GenBank/DDBJ databases">
        <authorList>
            <person name="Wen L."/>
            <person name="He K."/>
            <person name="Yang H."/>
        </authorList>
    </citation>
    <scope>NUCLEOTIDE SEQUENCE [LARGE SCALE GENOMIC DNA]</scope>
    <source>
        <strain evidence="1 2">CV41</strain>
    </source>
</reference>
<accession>A0A139SNG8</accession>
<name>A0A139SNG8_9BACT</name>
<keyword evidence="2" id="KW-1185">Reference proteome</keyword>
<sequence>MQLIKNFISILLQENTGLRLKYLSPMLRKRLMACRSTKTEQLAIFIEQKAAAPIFWILSMTNMPILNNIFSYQQ</sequence>
<evidence type="ECO:0000313" key="2">
    <source>
        <dbReference type="Proteomes" id="UP000071392"/>
    </source>
</evidence>